<dbReference type="Pfam" id="PF09346">
    <property type="entry name" value="SMI1_KNR4"/>
    <property type="match status" value="1"/>
</dbReference>
<dbReference type="SUPFAM" id="SSF160631">
    <property type="entry name" value="SMI1/KNR4-like"/>
    <property type="match status" value="1"/>
</dbReference>
<proteinExistence type="predicted"/>
<dbReference type="InterPro" id="IPR018958">
    <property type="entry name" value="Knr4/Smi1-like_dom"/>
</dbReference>
<evidence type="ECO:0000259" key="1">
    <source>
        <dbReference type="Pfam" id="PF09346"/>
    </source>
</evidence>
<protein>
    <submittedName>
        <fullName evidence="2">SMI1/KNR4 family protein</fullName>
    </submittedName>
</protein>
<reference evidence="2 3" key="1">
    <citation type="submission" date="2020-02" db="EMBL/GenBank/DDBJ databases">
        <title>The draft genome of Grimontia sedimenta sp. nov., isolated from benthic sediments near coral reefs south of Kuwait.</title>
        <authorList>
            <person name="Mahmoud H.M."/>
            <person name="Jose L."/>
            <person name="Eapen S."/>
        </authorList>
    </citation>
    <scope>NUCLEOTIDE SEQUENCE [LARGE SCALE GENOMIC DNA]</scope>
    <source>
        <strain evidence="2 3">S25</strain>
    </source>
</reference>
<feature type="domain" description="Knr4/Smi1-like" evidence="1">
    <location>
        <begin position="12"/>
        <end position="114"/>
    </location>
</feature>
<dbReference type="RefSeq" id="WP_165012626.1">
    <property type="nucleotide sequence ID" value="NZ_JAALDL010000004.1"/>
</dbReference>
<dbReference type="InterPro" id="IPR037883">
    <property type="entry name" value="Knr4/Smi1-like_sf"/>
</dbReference>
<accession>A0A6M1R658</accession>
<dbReference type="Proteomes" id="UP000473008">
    <property type="component" value="Unassembled WGS sequence"/>
</dbReference>
<sequence>MAKINDAGSVISVDAIEVLESRLESSLPRSYREFLMNYGGGYPEPDCYIFSGEKDGSDVQRFYGLNRSDSYDLVKILKAFNDRIPKELMPIARDSGGNQICIGLRGVYREKIYFGIMSNRLVMMVSSLN</sequence>
<evidence type="ECO:0000313" key="3">
    <source>
        <dbReference type="Proteomes" id="UP000473008"/>
    </source>
</evidence>
<gene>
    <name evidence="2" type="ORF">G5S52_08055</name>
</gene>
<evidence type="ECO:0000313" key="2">
    <source>
        <dbReference type="EMBL" id="NGN97623.1"/>
    </source>
</evidence>
<keyword evidence="3" id="KW-1185">Reference proteome</keyword>
<dbReference type="EMBL" id="JAALDL010000004">
    <property type="protein sequence ID" value="NGN97623.1"/>
    <property type="molecule type" value="Genomic_DNA"/>
</dbReference>
<organism evidence="2 3">
    <name type="scientific">Grimontia sedimenti</name>
    <dbReference type="NCBI Taxonomy" id="2711294"/>
    <lineage>
        <taxon>Bacteria</taxon>
        <taxon>Pseudomonadati</taxon>
        <taxon>Pseudomonadota</taxon>
        <taxon>Gammaproteobacteria</taxon>
        <taxon>Vibrionales</taxon>
        <taxon>Vibrionaceae</taxon>
        <taxon>Grimontia</taxon>
    </lineage>
</organism>
<dbReference type="AlphaFoldDB" id="A0A6M1R658"/>
<comment type="caution">
    <text evidence="2">The sequence shown here is derived from an EMBL/GenBank/DDBJ whole genome shotgun (WGS) entry which is preliminary data.</text>
</comment>
<dbReference type="Gene3D" id="3.40.1580.10">
    <property type="entry name" value="SMI1/KNR4-like"/>
    <property type="match status" value="1"/>
</dbReference>
<name>A0A6M1R658_9GAMM</name>